<dbReference type="AlphaFoldDB" id="A0A146FQQ4"/>
<dbReference type="Proteomes" id="UP000075230">
    <property type="component" value="Unassembled WGS sequence"/>
</dbReference>
<reference evidence="2 3" key="1">
    <citation type="journal article" date="2016" name="DNA Res.">
        <title>Genome sequence of Aspergillus luchuensis NBRC 4314.</title>
        <authorList>
            <person name="Yamada O."/>
            <person name="Machida M."/>
            <person name="Hosoyama A."/>
            <person name="Goto M."/>
            <person name="Takahashi T."/>
            <person name="Futagami T."/>
            <person name="Yamagata Y."/>
            <person name="Takeuchi M."/>
            <person name="Kobayashi T."/>
            <person name="Koike H."/>
            <person name="Abe K."/>
            <person name="Asai K."/>
            <person name="Arita M."/>
            <person name="Fujita N."/>
            <person name="Fukuda K."/>
            <person name="Higa K."/>
            <person name="Horikawa H."/>
            <person name="Ishikawa T."/>
            <person name="Jinno K."/>
            <person name="Kato Y."/>
            <person name="Kirimura K."/>
            <person name="Mizutani O."/>
            <person name="Nakasone K."/>
            <person name="Sano M."/>
            <person name="Shiraishi Y."/>
            <person name="Tsukahara M."/>
            <person name="Gomi K."/>
        </authorList>
    </citation>
    <scope>NUCLEOTIDE SEQUENCE [LARGE SCALE GENOMIC DNA]</scope>
    <source>
        <strain evidence="2 3">RIB 2604</strain>
    </source>
</reference>
<name>A0A146FQQ4_ASPKA</name>
<sequence>MAPPVASGARSGQALGPWGPLGSWSLGGMRIHRREAETPGHKPKASIILQPWRHPEAEKKIPTLDACRVRSGGKDGRIIAIG</sequence>
<reference evidence="3" key="2">
    <citation type="submission" date="2016-02" db="EMBL/GenBank/DDBJ databases">
        <title>Genome sequencing of Aspergillus luchuensis NBRC 4314.</title>
        <authorList>
            <person name="Yamada O."/>
        </authorList>
    </citation>
    <scope>NUCLEOTIDE SEQUENCE [LARGE SCALE GENOMIC DNA]</scope>
    <source>
        <strain evidence="3">RIB 2604</strain>
    </source>
</reference>
<dbReference type="EMBL" id="BCWF01000021">
    <property type="protein sequence ID" value="GAT27321.1"/>
    <property type="molecule type" value="Genomic_DNA"/>
</dbReference>
<accession>A0A146FQQ4</accession>
<feature type="region of interest" description="Disordered" evidence="1">
    <location>
        <begin position="1"/>
        <end position="20"/>
    </location>
</feature>
<organism evidence="2 3">
    <name type="scientific">Aspergillus kawachii</name>
    <name type="common">White koji mold</name>
    <name type="synonym">Aspergillus awamori var. kawachi</name>
    <dbReference type="NCBI Taxonomy" id="1069201"/>
    <lineage>
        <taxon>Eukaryota</taxon>
        <taxon>Fungi</taxon>
        <taxon>Dikarya</taxon>
        <taxon>Ascomycota</taxon>
        <taxon>Pezizomycotina</taxon>
        <taxon>Eurotiomycetes</taxon>
        <taxon>Eurotiomycetidae</taxon>
        <taxon>Eurotiales</taxon>
        <taxon>Aspergillaceae</taxon>
        <taxon>Aspergillus</taxon>
        <taxon>Aspergillus subgen. Circumdati</taxon>
    </lineage>
</organism>
<evidence type="ECO:0000313" key="2">
    <source>
        <dbReference type="EMBL" id="GAT27321.1"/>
    </source>
</evidence>
<evidence type="ECO:0000313" key="3">
    <source>
        <dbReference type="Proteomes" id="UP000075230"/>
    </source>
</evidence>
<comment type="caution">
    <text evidence="2">The sequence shown here is derived from an EMBL/GenBank/DDBJ whole genome shotgun (WGS) entry which is preliminary data.</text>
</comment>
<protein>
    <submittedName>
        <fullName evidence="2">Uncharacterized protein</fullName>
    </submittedName>
</protein>
<evidence type="ECO:0000256" key="1">
    <source>
        <dbReference type="SAM" id="MobiDB-lite"/>
    </source>
</evidence>
<proteinExistence type="predicted"/>
<gene>
    <name evidence="2" type="ORF">RIB2604_02110090</name>
</gene>